<dbReference type="Gene3D" id="3.75.10.10">
    <property type="entry name" value="L-arginine/glycine Amidinotransferase, Chain A"/>
    <property type="match status" value="1"/>
</dbReference>
<proteinExistence type="predicted"/>
<comment type="caution">
    <text evidence="1">The sequence shown here is derived from an EMBL/GenBank/DDBJ whole genome shotgun (WGS) entry which is preliminary data.</text>
</comment>
<evidence type="ECO:0000313" key="2">
    <source>
        <dbReference type="Proteomes" id="UP000664617"/>
    </source>
</evidence>
<dbReference type="NCBIfam" id="NF045659">
    <property type="entry name" value="DiMArgaseDdahMtb"/>
    <property type="match status" value="1"/>
</dbReference>
<protein>
    <submittedName>
        <fullName evidence="1">N-dimethylarginine dimethylaminohydrolase</fullName>
    </submittedName>
</protein>
<sequence length="350" mass="36693">MTHTVTRRAANRHFLMCPPEHFDVVYAINPWMDTSVPVDTARALAQWETLKRAYETRGHTVDVIDPEPGLPDMVYAANGGIVVGGQALAARFTYPERAKEGPAYDAWFTGPAALGRGITSAGQSGETQEGEGDLLLVGDTLLAGHGFRTTRAAHDEAARRLGLAEQGIDVVPLELVDPRYYHLDTALAVLDTGETGNPPLVAYLPGAFTAESRATLERLYPDAILASDDDAAVLGLNVVSDGRCVFLTDRAGRLADDIAAAGFDVVPVDLSELFKGGGSVKCCTLELRPDAATAAHGTAGTVDHADDRVAAPAMPAVPAADRVAAPATDPAVVLAMAAEPAPSLHPKESA</sequence>
<dbReference type="Proteomes" id="UP000664617">
    <property type="component" value="Unassembled WGS sequence"/>
</dbReference>
<dbReference type="SUPFAM" id="SSF55909">
    <property type="entry name" value="Pentein"/>
    <property type="match status" value="1"/>
</dbReference>
<dbReference type="RefSeq" id="WP_207276191.1">
    <property type="nucleotide sequence ID" value="NZ_JAFMPK010000047.1"/>
</dbReference>
<dbReference type="PANTHER" id="PTHR47271:SF2">
    <property type="entry name" value="ARGININE DEIMINASE"/>
    <property type="match status" value="1"/>
</dbReference>
<name>A0ABS3IB65_9MICO</name>
<keyword evidence="2" id="KW-1185">Reference proteome</keyword>
<dbReference type="EMBL" id="JAFMPK010000047">
    <property type="protein sequence ID" value="MBO0610270.1"/>
    <property type="molecule type" value="Genomic_DNA"/>
</dbReference>
<evidence type="ECO:0000313" key="1">
    <source>
        <dbReference type="EMBL" id="MBO0610270.1"/>
    </source>
</evidence>
<organism evidence="1 2">
    <name type="scientific">Myceligenerans salitolerans</name>
    <dbReference type="NCBI Taxonomy" id="1230528"/>
    <lineage>
        <taxon>Bacteria</taxon>
        <taxon>Bacillati</taxon>
        <taxon>Actinomycetota</taxon>
        <taxon>Actinomycetes</taxon>
        <taxon>Micrococcales</taxon>
        <taxon>Promicromonosporaceae</taxon>
        <taxon>Myceligenerans</taxon>
    </lineage>
</organism>
<gene>
    <name evidence="1" type="ORF">J0911_14650</name>
</gene>
<dbReference type="PANTHER" id="PTHR47271">
    <property type="entry name" value="ARGININE DEIMINASE"/>
    <property type="match status" value="1"/>
</dbReference>
<reference evidence="2" key="1">
    <citation type="submission" date="2023-07" db="EMBL/GenBank/DDBJ databases">
        <title>Myceligenerans salitolerans sp. nov., a halotolerant actinomycete isolated from a salt lake in Xinjiang, China.</title>
        <authorList>
            <person name="Guan T."/>
        </authorList>
    </citation>
    <scope>NUCLEOTIDE SEQUENCE [LARGE SCALE GENOMIC DNA]</scope>
    <source>
        <strain evidence="2">XHU 5031</strain>
    </source>
</reference>
<accession>A0ABS3IB65</accession>